<dbReference type="SUPFAM" id="SSF52047">
    <property type="entry name" value="RNI-like"/>
    <property type="match status" value="1"/>
</dbReference>
<sequence>MHSSSKPGTVLPYDVIEQIFEHTEDSLATLVSCCLLNREMNQAASSALYKTLDLEIGVYAGPGRRRWRRQGNRHADIQTHANQAFSSACLPHNRHRVKKIVLRGAFDYLDIQSTSVQLRAYIGTFFQTDLQAHLIVDAFQLFDNIESITFNLTSWWDHEGVGDQVTPHHLLQALYTLKQRGLIGNLRELTLNSHLCETADQLKHILHPNLRKLALIDIREPAFDWAGTLERCSELTELHIRGDFYTSYSPGSFSIDSIERALKPLRGLRSLTLGLVMTSKNDQIFDMLSRLPQLEDLCLEYQFPWFCTLKLPATFSPLRTLKSFTLRYKELNEDAINHRTVDICKWIKHVVSLSPLERLSYRPFYQPRTHNPKPKESWDILIDHLADKHARTLRALDLRAGFVRKRGLRRLLVNCQQLEELSIATSRGALQTTFVQYAHKTPELVHGQFELRTQCKNRQEQARITELEEAEHILKAAPGLRRLQVNDVEFLGSWALDEHGTLGYVVKKKYL</sequence>
<organism evidence="1 2">
    <name type="scientific">Paramarasmius palmivorus</name>
    <dbReference type="NCBI Taxonomy" id="297713"/>
    <lineage>
        <taxon>Eukaryota</taxon>
        <taxon>Fungi</taxon>
        <taxon>Dikarya</taxon>
        <taxon>Basidiomycota</taxon>
        <taxon>Agaricomycotina</taxon>
        <taxon>Agaricomycetes</taxon>
        <taxon>Agaricomycetidae</taxon>
        <taxon>Agaricales</taxon>
        <taxon>Marasmiineae</taxon>
        <taxon>Marasmiaceae</taxon>
        <taxon>Paramarasmius</taxon>
    </lineage>
</organism>
<keyword evidence="2" id="KW-1185">Reference proteome</keyword>
<name>A0AAW0DP69_9AGAR</name>
<dbReference type="Gene3D" id="3.80.10.10">
    <property type="entry name" value="Ribonuclease Inhibitor"/>
    <property type="match status" value="1"/>
</dbReference>
<protein>
    <recommendedName>
        <fullName evidence="3">F-box domain-containing protein</fullName>
    </recommendedName>
</protein>
<gene>
    <name evidence="1" type="ORF">VNI00_003803</name>
</gene>
<evidence type="ECO:0008006" key="3">
    <source>
        <dbReference type="Google" id="ProtNLM"/>
    </source>
</evidence>
<dbReference type="InterPro" id="IPR032675">
    <property type="entry name" value="LRR_dom_sf"/>
</dbReference>
<dbReference type="EMBL" id="JAYKXP010000010">
    <property type="protein sequence ID" value="KAK7053184.1"/>
    <property type="molecule type" value="Genomic_DNA"/>
</dbReference>
<evidence type="ECO:0000313" key="2">
    <source>
        <dbReference type="Proteomes" id="UP001383192"/>
    </source>
</evidence>
<comment type="caution">
    <text evidence="1">The sequence shown here is derived from an EMBL/GenBank/DDBJ whole genome shotgun (WGS) entry which is preliminary data.</text>
</comment>
<reference evidence="1 2" key="1">
    <citation type="submission" date="2024-01" db="EMBL/GenBank/DDBJ databases">
        <title>A draft genome for a cacao thread blight-causing isolate of Paramarasmius palmivorus.</title>
        <authorList>
            <person name="Baruah I.K."/>
            <person name="Bukari Y."/>
            <person name="Amoako-Attah I."/>
            <person name="Meinhardt L.W."/>
            <person name="Bailey B.A."/>
            <person name="Cohen S.P."/>
        </authorList>
    </citation>
    <scope>NUCLEOTIDE SEQUENCE [LARGE SCALE GENOMIC DNA]</scope>
    <source>
        <strain evidence="1 2">GH-12</strain>
    </source>
</reference>
<evidence type="ECO:0000313" key="1">
    <source>
        <dbReference type="EMBL" id="KAK7053184.1"/>
    </source>
</evidence>
<proteinExistence type="predicted"/>
<dbReference type="AlphaFoldDB" id="A0AAW0DP69"/>
<dbReference type="Proteomes" id="UP001383192">
    <property type="component" value="Unassembled WGS sequence"/>
</dbReference>
<accession>A0AAW0DP69</accession>